<name>A0A0F9DUT1_9ZZZZ</name>
<dbReference type="AlphaFoldDB" id="A0A0F9DUT1"/>
<gene>
    <name evidence="1" type="ORF">LCGC14_2234590</name>
</gene>
<proteinExistence type="predicted"/>
<sequence length="112" mass="13196">MKGPCGQEDCDCGHTIERLQKQMKEAGTFTKEVREYRDFWLAKYDEDTIKHHDVVGRLKRRRDHYKALAERLRNDAFKDRLTVEKLRELVKEFAAHPCVDCVGCSAEAERRL</sequence>
<dbReference type="EMBL" id="LAZR01030138">
    <property type="protein sequence ID" value="KKL57521.1"/>
    <property type="molecule type" value="Genomic_DNA"/>
</dbReference>
<organism evidence="1">
    <name type="scientific">marine sediment metagenome</name>
    <dbReference type="NCBI Taxonomy" id="412755"/>
    <lineage>
        <taxon>unclassified sequences</taxon>
        <taxon>metagenomes</taxon>
        <taxon>ecological metagenomes</taxon>
    </lineage>
</organism>
<protein>
    <submittedName>
        <fullName evidence="1">Uncharacterized protein</fullName>
    </submittedName>
</protein>
<comment type="caution">
    <text evidence="1">The sequence shown here is derived from an EMBL/GenBank/DDBJ whole genome shotgun (WGS) entry which is preliminary data.</text>
</comment>
<reference evidence="1" key="1">
    <citation type="journal article" date="2015" name="Nature">
        <title>Complex archaea that bridge the gap between prokaryotes and eukaryotes.</title>
        <authorList>
            <person name="Spang A."/>
            <person name="Saw J.H."/>
            <person name="Jorgensen S.L."/>
            <person name="Zaremba-Niedzwiedzka K."/>
            <person name="Martijn J."/>
            <person name="Lind A.E."/>
            <person name="van Eijk R."/>
            <person name="Schleper C."/>
            <person name="Guy L."/>
            <person name="Ettema T.J."/>
        </authorList>
    </citation>
    <scope>NUCLEOTIDE SEQUENCE</scope>
</reference>
<evidence type="ECO:0000313" key="1">
    <source>
        <dbReference type="EMBL" id="KKL57521.1"/>
    </source>
</evidence>
<accession>A0A0F9DUT1</accession>